<dbReference type="Proteomes" id="UP000281553">
    <property type="component" value="Unassembled WGS sequence"/>
</dbReference>
<dbReference type="EMBL" id="UYRU01076682">
    <property type="protein sequence ID" value="VDN27208.1"/>
    <property type="molecule type" value="Genomic_DNA"/>
</dbReference>
<name>A0A3P7MX20_DIBLA</name>
<protein>
    <submittedName>
        <fullName evidence="2">Uncharacterized protein</fullName>
    </submittedName>
</protein>
<accession>A0A3P7MX20</accession>
<evidence type="ECO:0000313" key="3">
    <source>
        <dbReference type="Proteomes" id="UP000281553"/>
    </source>
</evidence>
<reference evidence="2 3" key="1">
    <citation type="submission" date="2018-11" db="EMBL/GenBank/DDBJ databases">
        <authorList>
            <consortium name="Pathogen Informatics"/>
        </authorList>
    </citation>
    <scope>NUCLEOTIDE SEQUENCE [LARGE SCALE GENOMIC DNA]</scope>
</reference>
<evidence type="ECO:0000256" key="1">
    <source>
        <dbReference type="SAM" id="MobiDB-lite"/>
    </source>
</evidence>
<dbReference type="AlphaFoldDB" id="A0A3P7MX20"/>
<proteinExistence type="predicted"/>
<feature type="non-terminal residue" evidence="2">
    <location>
        <position position="96"/>
    </location>
</feature>
<evidence type="ECO:0000313" key="2">
    <source>
        <dbReference type="EMBL" id="VDN27208.1"/>
    </source>
</evidence>
<sequence length="96" mass="10167">MLPLSLIRQLLAEAEKAATDDSRSGSQLPHSPLPVRDLLEQLKTVLGSQQKPRLSSEVATPLSFAVGSLLGEGAMQPPVTTEPRRQATVVSPAAIN</sequence>
<organism evidence="2 3">
    <name type="scientific">Dibothriocephalus latus</name>
    <name type="common">Fish tapeworm</name>
    <name type="synonym">Diphyllobothrium latum</name>
    <dbReference type="NCBI Taxonomy" id="60516"/>
    <lineage>
        <taxon>Eukaryota</taxon>
        <taxon>Metazoa</taxon>
        <taxon>Spiralia</taxon>
        <taxon>Lophotrochozoa</taxon>
        <taxon>Platyhelminthes</taxon>
        <taxon>Cestoda</taxon>
        <taxon>Eucestoda</taxon>
        <taxon>Diphyllobothriidea</taxon>
        <taxon>Diphyllobothriidae</taxon>
        <taxon>Dibothriocephalus</taxon>
    </lineage>
</organism>
<keyword evidence="3" id="KW-1185">Reference proteome</keyword>
<gene>
    <name evidence="2" type="ORF">DILT_LOCUS14961</name>
</gene>
<feature type="region of interest" description="Disordered" evidence="1">
    <location>
        <begin position="74"/>
        <end position="96"/>
    </location>
</feature>
<dbReference type="OrthoDB" id="6283075at2759"/>